<proteinExistence type="inferred from homology"/>
<organism evidence="3 4">
    <name type="scientific">Mythimna separata</name>
    <name type="common">Oriental armyworm</name>
    <name type="synonym">Pseudaletia separata</name>
    <dbReference type="NCBI Taxonomy" id="271217"/>
    <lineage>
        <taxon>Eukaryota</taxon>
        <taxon>Metazoa</taxon>
        <taxon>Ecdysozoa</taxon>
        <taxon>Arthropoda</taxon>
        <taxon>Hexapoda</taxon>
        <taxon>Insecta</taxon>
        <taxon>Pterygota</taxon>
        <taxon>Neoptera</taxon>
        <taxon>Endopterygota</taxon>
        <taxon>Lepidoptera</taxon>
        <taxon>Glossata</taxon>
        <taxon>Ditrysia</taxon>
        <taxon>Noctuoidea</taxon>
        <taxon>Noctuidae</taxon>
        <taxon>Noctuinae</taxon>
        <taxon>Hadenini</taxon>
        <taxon>Mythimna</taxon>
    </lineage>
</organism>
<protein>
    <submittedName>
        <fullName evidence="3">Uncharacterized protein</fullName>
    </submittedName>
</protein>
<gene>
    <name evidence="3" type="ORF">PYW07_008676</name>
</gene>
<evidence type="ECO:0000256" key="2">
    <source>
        <dbReference type="SAM" id="SignalP"/>
    </source>
</evidence>
<evidence type="ECO:0000256" key="1">
    <source>
        <dbReference type="ARBA" id="ARBA00007091"/>
    </source>
</evidence>
<dbReference type="Gene3D" id="3.90.280.10">
    <property type="entry name" value="PEBP-like"/>
    <property type="match status" value="1"/>
</dbReference>
<accession>A0AAD7YD45</accession>
<feature type="chain" id="PRO_5042024392" evidence="2">
    <location>
        <begin position="19"/>
        <end position="230"/>
    </location>
</feature>
<dbReference type="Proteomes" id="UP001231518">
    <property type="component" value="Chromosome 21"/>
</dbReference>
<dbReference type="PANTHER" id="PTHR11362">
    <property type="entry name" value="PHOSPHATIDYLETHANOLAMINE-BINDING PROTEIN"/>
    <property type="match status" value="1"/>
</dbReference>
<keyword evidence="2" id="KW-0732">Signal</keyword>
<dbReference type="PANTHER" id="PTHR11362:SF82">
    <property type="entry name" value="PHOSPHATIDYLETHANOLAMINE-BINDING PROTEIN 4"/>
    <property type="match status" value="1"/>
</dbReference>
<sequence length="230" mass="25975">MSRLCVFIIASVISFVSAQDYGFRYTQSEIVPDVLSVAPFHRMTVLYHSKSLVEGDILTPTEVKDIPLVTWDNFPDKFYTVVKTDPDAPSRQKPTYREWLHWMVVNVPGDDIAAGDTIAEYVGAGPSRDTGLHRYVLLVYEQPDRMRFNETRLSNRSMANRTLFSVSKFAKKYNLGDPIAGNFYRAAYDDYVPKLYRQLSGRGGASGGQRTMVNCYMIALMGVIMVAVTK</sequence>
<keyword evidence="4" id="KW-1185">Reference proteome</keyword>
<reference evidence="3" key="1">
    <citation type="submission" date="2023-03" db="EMBL/GenBank/DDBJ databases">
        <title>Chromosome-level genomes of two armyworms, Mythimna separata and Mythimna loreyi, provide insights into the biosynthesis and reception of sex pheromones.</title>
        <authorList>
            <person name="Zhao H."/>
        </authorList>
    </citation>
    <scope>NUCLEOTIDE SEQUENCE</scope>
    <source>
        <strain evidence="3">BeijingLab</strain>
        <tissue evidence="3">Pupa</tissue>
    </source>
</reference>
<dbReference type="EMBL" id="JARGEI010000022">
    <property type="protein sequence ID" value="KAJ8711434.1"/>
    <property type="molecule type" value="Genomic_DNA"/>
</dbReference>
<feature type="signal peptide" evidence="2">
    <location>
        <begin position="1"/>
        <end position="18"/>
    </location>
</feature>
<name>A0AAD7YD45_MYTSE</name>
<dbReference type="CDD" id="cd00866">
    <property type="entry name" value="PEBP_euk"/>
    <property type="match status" value="1"/>
</dbReference>
<dbReference type="AlphaFoldDB" id="A0AAD7YD45"/>
<dbReference type="PROSITE" id="PS01220">
    <property type="entry name" value="PBP"/>
    <property type="match status" value="1"/>
</dbReference>
<dbReference type="Pfam" id="PF01161">
    <property type="entry name" value="PBP"/>
    <property type="match status" value="1"/>
</dbReference>
<evidence type="ECO:0000313" key="4">
    <source>
        <dbReference type="Proteomes" id="UP001231518"/>
    </source>
</evidence>
<comment type="caution">
    <text evidence="3">The sequence shown here is derived from an EMBL/GenBank/DDBJ whole genome shotgun (WGS) entry which is preliminary data.</text>
</comment>
<dbReference type="InterPro" id="IPR001858">
    <property type="entry name" value="Phosphatidylethanolamine-bd_CS"/>
</dbReference>
<evidence type="ECO:0000313" key="3">
    <source>
        <dbReference type="EMBL" id="KAJ8711434.1"/>
    </source>
</evidence>
<comment type="similarity">
    <text evidence="1">Belongs to the phosphatidylethanolamine-binding protein family.</text>
</comment>
<dbReference type="InterPro" id="IPR036610">
    <property type="entry name" value="PEBP-like_sf"/>
</dbReference>
<dbReference type="InterPro" id="IPR008914">
    <property type="entry name" value="PEBP"/>
</dbReference>
<dbReference type="InterPro" id="IPR035810">
    <property type="entry name" value="PEBP_euk"/>
</dbReference>
<dbReference type="SUPFAM" id="SSF49777">
    <property type="entry name" value="PEBP-like"/>
    <property type="match status" value="1"/>
</dbReference>